<dbReference type="RefSeq" id="WP_175396635.1">
    <property type="nucleotide sequence ID" value="NZ_JABMCB010000190.1"/>
</dbReference>
<gene>
    <name evidence="1" type="ORF">HP552_17150</name>
</gene>
<dbReference type="Proteomes" id="UP000526125">
    <property type="component" value="Unassembled WGS sequence"/>
</dbReference>
<proteinExistence type="predicted"/>
<organism evidence="1 2">
    <name type="scientific">Paenibacillus xylanilyticus</name>
    <dbReference type="NCBI Taxonomy" id="248903"/>
    <lineage>
        <taxon>Bacteria</taxon>
        <taxon>Bacillati</taxon>
        <taxon>Bacillota</taxon>
        <taxon>Bacilli</taxon>
        <taxon>Bacillales</taxon>
        <taxon>Paenibacillaceae</taxon>
        <taxon>Paenibacillus</taxon>
    </lineage>
</organism>
<comment type="caution">
    <text evidence="1">The sequence shown here is derived from an EMBL/GenBank/DDBJ whole genome shotgun (WGS) entry which is preliminary data.</text>
</comment>
<dbReference type="AlphaFoldDB" id="A0A7Y6BY42"/>
<accession>A0A7Y6BY42</accession>
<sequence>MTIDRLNERIAMKKRLDHLVRLQKSDPVTASWFDESIAELMAGLRQMEGQA</sequence>
<keyword evidence="2" id="KW-1185">Reference proteome</keyword>
<reference evidence="1 2" key="1">
    <citation type="submission" date="2020-05" db="EMBL/GenBank/DDBJ databases">
        <title>Genome Sequencing of Type Strains.</title>
        <authorList>
            <person name="Lemaire J.F."/>
            <person name="Inderbitzin P."/>
            <person name="Gregorio O.A."/>
            <person name="Collins S.B."/>
            <person name="Wespe N."/>
            <person name="Knight-Connoni V."/>
        </authorList>
    </citation>
    <scope>NUCLEOTIDE SEQUENCE [LARGE SCALE GENOMIC DNA]</scope>
    <source>
        <strain evidence="1 2">LMG 21957</strain>
    </source>
</reference>
<evidence type="ECO:0000313" key="2">
    <source>
        <dbReference type="Proteomes" id="UP000526125"/>
    </source>
</evidence>
<name>A0A7Y6BY42_9BACL</name>
<dbReference type="EMBL" id="JABMCB010000190">
    <property type="protein sequence ID" value="NUU76941.1"/>
    <property type="molecule type" value="Genomic_DNA"/>
</dbReference>
<protein>
    <submittedName>
        <fullName evidence="1">Uncharacterized protein</fullName>
    </submittedName>
</protein>
<evidence type="ECO:0000313" key="1">
    <source>
        <dbReference type="EMBL" id="NUU76941.1"/>
    </source>
</evidence>